<name>A0A1D8B082_9ACTO</name>
<protein>
    <submittedName>
        <fullName evidence="1">Modification methylase BabI</fullName>
    </submittedName>
</protein>
<dbReference type="Proteomes" id="UP000095214">
    <property type="component" value="Chromosome"/>
</dbReference>
<dbReference type="KEGG" id="phon:BH719_00460"/>
<evidence type="ECO:0000313" key="2">
    <source>
        <dbReference type="Proteomes" id="UP000095214"/>
    </source>
</evidence>
<sequence length="52" mass="6092">MREAWFDENSRGENGTLRELALDDAFWDQFNRGYDAWYAEHPLPGAPGRHQP</sequence>
<keyword evidence="1" id="KW-0808">Transferase</keyword>
<dbReference type="STRING" id="178339.BH719_00460"/>
<dbReference type="EMBL" id="CP017298">
    <property type="protein sequence ID" value="AOS46555.1"/>
    <property type="molecule type" value="Genomic_DNA"/>
</dbReference>
<dbReference type="AlphaFoldDB" id="A0A1D8B082"/>
<dbReference type="RefSeq" id="WP_009399780.1">
    <property type="nucleotide sequence ID" value="NZ_CP017298.1"/>
</dbReference>
<gene>
    <name evidence="1" type="ORF">BH719_00460</name>
</gene>
<organism evidence="1 2">
    <name type="scientific">Pauljensenia hongkongensis</name>
    <dbReference type="NCBI Taxonomy" id="178339"/>
    <lineage>
        <taxon>Bacteria</taxon>
        <taxon>Bacillati</taxon>
        <taxon>Actinomycetota</taxon>
        <taxon>Actinomycetes</taxon>
        <taxon>Actinomycetales</taxon>
        <taxon>Actinomycetaceae</taxon>
        <taxon>Pauljensenia</taxon>
    </lineage>
</organism>
<dbReference type="GO" id="GO:0008168">
    <property type="term" value="F:methyltransferase activity"/>
    <property type="evidence" value="ECO:0007669"/>
    <property type="project" value="UniProtKB-KW"/>
</dbReference>
<dbReference type="OrthoDB" id="3267814at2"/>
<dbReference type="GO" id="GO:0032259">
    <property type="term" value="P:methylation"/>
    <property type="evidence" value="ECO:0007669"/>
    <property type="project" value="UniProtKB-KW"/>
</dbReference>
<keyword evidence="2" id="KW-1185">Reference proteome</keyword>
<reference evidence="1 2" key="1">
    <citation type="submission" date="2016-09" db="EMBL/GenBank/DDBJ databases">
        <title>Complete genome sequence of Actinomyces hongkongensis HKU8.</title>
        <authorList>
            <person name="Gao Y.-X."/>
            <person name="Zhou Y.-Y."/>
            <person name="Xie Y."/>
            <person name="Wang M."/>
            <person name="Wang S.-J."/>
            <person name="Shen S.-G."/>
        </authorList>
    </citation>
    <scope>NUCLEOTIDE SEQUENCE [LARGE SCALE GENOMIC DNA]</scope>
    <source>
        <strain evidence="1 2">HKU8</strain>
    </source>
</reference>
<evidence type="ECO:0000313" key="1">
    <source>
        <dbReference type="EMBL" id="AOS46555.1"/>
    </source>
</evidence>
<proteinExistence type="predicted"/>
<accession>A0A1D8B082</accession>
<keyword evidence="1" id="KW-0489">Methyltransferase</keyword>